<reference evidence="7 8" key="1">
    <citation type="submission" date="2019-02" db="EMBL/GenBank/DDBJ databases">
        <title>Deep-cultivation of Planctomycetes and their phenomic and genomic characterization uncovers novel biology.</title>
        <authorList>
            <person name="Wiegand S."/>
            <person name="Jogler M."/>
            <person name="Boedeker C."/>
            <person name="Pinto D."/>
            <person name="Vollmers J."/>
            <person name="Rivas-Marin E."/>
            <person name="Kohn T."/>
            <person name="Peeters S.H."/>
            <person name="Heuer A."/>
            <person name="Rast P."/>
            <person name="Oberbeckmann S."/>
            <person name="Bunk B."/>
            <person name="Jeske O."/>
            <person name="Meyerdierks A."/>
            <person name="Storesund J.E."/>
            <person name="Kallscheuer N."/>
            <person name="Luecker S."/>
            <person name="Lage O.M."/>
            <person name="Pohl T."/>
            <person name="Merkel B.J."/>
            <person name="Hornburger P."/>
            <person name="Mueller R.-W."/>
            <person name="Bruemmer F."/>
            <person name="Labrenz M."/>
            <person name="Spormann A.M."/>
            <person name="Op Den Camp H."/>
            <person name="Overmann J."/>
            <person name="Amann R."/>
            <person name="Jetten M.S.M."/>
            <person name="Mascher T."/>
            <person name="Medema M.H."/>
            <person name="Devos D.P."/>
            <person name="Kaster A.-K."/>
            <person name="Ovreas L."/>
            <person name="Rohde M."/>
            <person name="Galperin M.Y."/>
            <person name="Jogler C."/>
        </authorList>
    </citation>
    <scope>NUCLEOTIDE SEQUENCE [LARGE SCALE GENOMIC DNA]</scope>
    <source>
        <strain evidence="7 8">Poly51</strain>
    </source>
</reference>
<evidence type="ECO:0000256" key="4">
    <source>
        <dbReference type="ARBA" id="ARBA00023239"/>
    </source>
</evidence>
<dbReference type="Proteomes" id="UP000318288">
    <property type="component" value="Unassembled WGS sequence"/>
</dbReference>
<feature type="domain" description="Heparinase II/III-like C-terminal" evidence="6">
    <location>
        <begin position="426"/>
        <end position="590"/>
    </location>
</feature>
<dbReference type="InterPro" id="IPR012480">
    <property type="entry name" value="Hepar_II_III_C"/>
</dbReference>
<keyword evidence="2 5" id="KW-0732">Signal</keyword>
<organism evidence="7 8">
    <name type="scientific">Rubripirellula tenax</name>
    <dbReference type="NCBI Taxonomy" id="2528015"/>
    <lineage>
        <taxon>Bacteria</taxon>
        <taxon>Pseudomonadati</taxon>
        <taxon>Planctomycetota</taxon>
        <taxon>Planctomycetia</taxon>
        <taxon>Pirellulales</taxon>
        <taxon>Pirellulaceae</taxon>
        <taxon>Rubripirellula</taxon>
    </lineage>
</organism>
<accession>A0A5C6EAX5</accession>
<evidence type="ECO:0000313" key="8">
    <source>
        <dbReference type="Proteomes" id="UP000318288"/>
    </source>
</evidence>
<dbReference type="GO" id="GO:0042597">
    <property type="term" value="C:periplasmic space"/>
    <property type="evidence" value="ECO:0007669"/>
    <property type="project" value="UniProtKB-SubCell"/>
</dbReference>
<dbReference type="GO" id="GO:0016829">
    <property type="term" value="F:lyase activity"/>
    <property type="evidence" value="ECO:0007669"/>
    <property type="project" value="UniProtKB-KW"/>
</dbReference>
<feature type="signal peptide" evidence="5">
    <location>
        <begin position="1"/>
        <end position="18"/>
    </location>
</feature>
<dbReference type="InterPro" id="IPR008929">
    <property type="entry name" value="Chondroitin_lyas"/>
</dbReference>
<proteinExistence type="predicted"/>
<dbReference type="EMBL" id="SJPW01000008">
    <property type="protein sequence ID" value="TWU46112.1"/>
    <property type="molecule type" value="Genomic_DNA"/>
</dbReference>
<sequence precursor="true">MKTLIFVACLLTVVTAHAEEKANYQTYNGFTCDSVPKLPAKETHPSLWFRAEDVGAMRAKKDQDEQAARLWKQVAQSEYLTMELQPEPSADDEKNTIHQYYGFMSQIAKYAGFMIWMTEGETQKQKWIDRTVATLERAYDGPIYMLDPKVKSGPTDEIYLGSWLQNYASAYDWVQPFLSAQQDQAIRDRLIKQASWMGENIYEWADRPHNHLSKPAWGLGTGALTLCEEKDAHNWLGVALAASNDNTRYFFSGDGIYREGSHYMIFSWTNFLPFMVHYNNVSGVNQFKEFQPLMEWGVAVRNNMGWLPNVEDAYIRPFPAHMAASMYKDSSTFLHSSAPLAEVMMWAWNTTDMKPFDISLKETGFNWTGASWDYSLELDEYLTYDPSIKSTPPDVSPTVFLDGGQSMFRNTWTTSDPAGRYLLFQGVAEADNHHHYEHLSFSITAENQMMASDAGYSRGSYSDGARTDWYNQAVAHNVVTLKGKPPVDVVENVTPVSRYRIDTSFFDFEEKEAPYASGGKLRRAIAFPGESYFVVADIVSSPVAAEAAALLHGGRGQLEGDGNYRVWNYQDDTYGPASRLHAWTYGSAEDFQIENDMGELTYLKGDYAEFPYTKTTGTGTQQVFLQVLVPSAKGASGPQVSSVKNGVQMVVTVQDGNTTDTFLVQPTNAPAIFQDFETDATFAWIRKEGAEISKFAVREATNLTANGTVLVQSKEPRTEAKER</sequence>
<keyword evidence="8" id="KW-1185">Reference proteome</keyword>
<dbReference type="Gene3D" id="1.50.10.100">
    <property type="entry name" value="Chondroitin AC/alginate lyase"/>
    <property type="match status" value="1"/>
</dbReference>
<evidence type="ECO:0000256" key="2">
    <source>
        <dbReference type="ARBA" id="ARBA00022729"/>
    </source>
</evidence>
<gene>
    <name evidence="7" type="ORF">Poly51_55070</name>
</gene>
<keyword evidence="3" id="KW-0574">Periplasm</keyword>
<name>A0A5C6EAX5_9BACT</name>
<dbReference type="PANTHER" id="PTHR39210:SF1">
    <property type="entry name" value="HEPARIN-SULFATE LYASE"/>
    <property type="match status" value="1"/>
</dbReference>
<dbReference type="OrthoDB" id="182272at2"/>
<comment type="subcellular location">
    <subcellularLocation>
        <location evidence="1">Periplasm</location>
    </subcellularLocation>
</comment>
<dbReference type="SUPFAM" id="SSF48230">
    <property type="entry name" value="Chondroitin AC/alginate lyase"/>
    <property type="match status" value="1"/>
</dbReference>
<dbReference type="Pfam" id="PF07940">
    <property type="entry name" value="Hepar_II_III_C"/>
    <property type="match status" value="1"/>
</dbReference>
<evidence type="ECO:0000313" key="7">
    <source>
        <dbReference type="EMBL" id="TWU46112.1"/>
    </source>
</evidence>
<dbReference type="RefSeq" id="WP_146461793.1">
    <property type="nucleotide sequence ID" value="NZ_SJPW01000008.1"/>
</dbReference>
<evidence type="ECO:0000256" key="5">
    <source>
        <dbReference type="SAM" id="SignalP"/>
    </source>
</evidence>
<comment type="caution">
    <text evidence="7">The sequence shown here is derived from an EMBL/GenBank/DDBJ whole genome shotgun (WGS) entry which is preliminary data.</text>
</comment>
<evidence type="ECO:0000256" key="1">
    <source>
        <dbReference type="ARBA" id="ARBA00004418"/>
    </source>
</evidence>
<evidence type="ECO:0000256" key="3">
    <source>
        <dbReference type="ARBA" id="ARBA00022764"/>
    </source>
</evidence>
<feature type="chain" id="PRO_5023035335" evidence="5">
    <location>
        <begin position="19"/>
        <end position="723"/>
    </location>
</feature>
<dbReference type="Gene3D" id="2.70.98.70">
    <property type="match status" value="1"/>
</dbReference>
<keyword evidence="4" id="KW-0456">Lyase</keyword>
<evidence type="ECO:0000259" key="6">
    <source>
        <dbReference type="Pfam" id="PF07940"/>
    </source>
</evidence>
<protein>
    <submittedName>
        <fullName evidence="7">Heparinase II/III-like protein</fullName>
    </submittedName>
</protein>
<dbReference type="PANTHER" id="PTHR39210">
    <property type="entry name" value="HEPARIN-SULFATE LYASE"/>
    <property type="match status" value="1"/>
</dbReference>
<dbReference type="AlphaFoldDB" id="A0A5C6EAX5"/>